<protein>
    <recommendedName>
        <fullName evidence="3">Reverse transcriptase</fullName>
    </recommendedName>
</protein>
<dbReference type="EMBL" id="SMMG02000009">
    <property type="protein sequence ID" value="KAA3462604.1"/>
    <property type="molecule type" value="Genomic_DNA"/>
</dbReference>
<comment type="caution">
    <text evidence="1">The sequence shown here is derived from an EMBL/GenBank/DDBJ whole genome shotgun (WGS) entry which is preliminary data.</text>
</comment>
<reference evidence="1" key="1">
    <citation type="submission" date="2019-08" db="EMBL/GenBank/DDBJ databases">
        <authorList>
            <person name="Liu F."/>
        </authorList>
    </citation>
    <scope>NUCLEOTIDE SEQUENCE [LARGE SCALE GENOMIC DNA]</scope>
    <source>
        <strain evidence="1">PA1801</strain>
        <tissue evidence="1">Leaf</tissue>
    </source>
</reference>
<organism evidence="1 2">
    <name type="scientific">Gossypium australe</name>
    <dbReference type="NCBI Taxonomy" id="47621"/>
    <lineage>
        <taxon>Eukaryota</taxon>
        <taxon>Viridiplantae</taxon>
        <taxon>Streptophyta</taxon>
        <taxon>Embryophyta</taxon>
        <taxon>Tracheophyta</taxon>
        <taxon>Spermatophyta</taxon>
        <taxon>Magnoliopsida</taxon>
        <taxon>eudicotyledons</taxon>
        <taxon>Gunneridae</taxon>
        <taxon>Pentapetalae</taxon>
        <taxon>rosids</taxon>
        <taxon>malvids</taxon>
        <taxon>Malvales</taxon>
        <taxon>Malvaceae</taxon>
        <taxon>Malvoideae</taxon>
        <taxon>Gossypium</taxon>
    </lineage>
</organism>
<gene>
    <name evidence="1" type="ORF">EPI10_029076</name>
</gene>
<dbReference type="AlphaFoldDB" id="A0A5B6V0M6"/>
<name>A0A5B6V0M6_9ROSI</name>
<dbReference type="Proteomes" id="UP000325315">
    <property type="component" value="Unassembled WGS sequence"/>
</dbReference>
<keyword evidence="2" id="KW-1185">Reference proteome</keyword>
<dbReference type="OrthoDB" id="1166712at2759"/>
<evidence type="ECO:0000313" key="2">
    <source>
        <dbReference type="Proteomes" id="UP000325315"/>
    </source>
</evidence>
<evidence type="ECO:0008006" key="3">
    <source>
        <dbReference type="Google" id="ProtNLM"/>
    </source>
</evidence>
<evidence type="ECO:0000313" key="1">
    <source>
        <dbReference type="EMBL" id="KAA3462604.1"/>
    </source>
</evidence>
<proteinExistence type="predicted"/>
<sequence>MRRIGFCKEWLNLVMQYVRTVEYTILFNGLQGEKFKPTRGLRQRDPLSVRVGRSNLSVTHLFFADDSILFGEASLEGANAIKALIYFSNNVQNNCKD</sequence>
<accession>A0A5B6V0M6</accession>